<feature type="transmembrane region" description="Helical" evidence="1">
    <location>
        <begin position="81"/>
        <end position="101"/>
    </location>
</feature>
<evidence type="ECO:0000256" key="1">
    <source>
        <dbReference type="SAM" id="Phobius"/>
    </source>
</evidence>
<sequence>MYRKSLKIFLAGTGAAVLLRALLKVLFVDLETGFYLGGAPLAWAFAAVLILSGAGLLWFGWREQDESSAFLKGNRWLECTAALLGAVLLADSVSGLLRVLAISPDARLINQMPRLLQLLEHLLGIASGGVFLCLAIVLLSGAARSGIQGMLALIPVLWQTLNMVDRFFGFRQVSTASDQTLEVLFLVSATLFLLAHTRCVANIPLSRRACVTRGFLTALFGFPLAAGQLAAAAVLGDAGMGPALPRLAVISAVSLYAAACSLSLVLSAGRDGESR</sequence>
<gene>
    <name evidence="2" type="ORF">H8717_04830</name>
</gene>
<keyword evidence="3" id="KW-1185">Reference proteome</keyword>
<name>A0ABR7NH51_9FIRM</name>
<organism evidence="2 3">
    <name type="scientific">Yanshouia hominis</name>
    <dbReference type="NCBI Taxonomy" id="2763673"/>
    <lineage>
        <taxon>Bacteria</taxon>
        <taxon>Bacillati</taxon>
        <taxon>Bacillota</taxon>
        <taxon>Clostridia</taxon>
        <taxon>Eubacteriales</taxon>
        <taxon>Oscillospiraceae</taxon>
        <taxon>Yanshouia</taxon>
    </lineage>
</organism>
<evidence type="ECO:0000313" key="2">
    <source>
        <dbReference type="EMBL" id="MBC8575739.1"/>
    </source>
</evidence>
<feature type="transmembrane region" description="Helical" evidence="1">
    <location>
        <begin position="146"/>
        <end position="164"/>
    </location>
</feature>
<feature type="transmembrane region" description="Helical" evidence="1">
    <location>
        <begin position="121"/>
        <end position="139"/>
    </location>
</feature>
<keyword evidence="1" id="KW-0812">Transmembrane</keyword>
<feature type="transmembrane region" description="Helical" evidence="1">
    <location>
        <begin position="247"/>
        <end position="269"/>
    </location>
</feature>
<dbReference type="Proteomes" id="UP000658131">
    <property type="component" value="Unassembled WGS sequence"/>
</dbReference>
<reference evidence="2 3" key="1">
    <citation type="submission" date="2020-08" db="EMBL/GenBank/DDBJ databases">
        <title>Genome public.</title>
        <authorList>
            <person name="Liu C."/>
            <person name="Sun Q."/>
        </authorList>
    </citation>
    <scope>NUCLEOTIDE SEQUENCE [LARGE SCALE GENOMIC DNA]</scope>
    <source>
        <strain evidence="2 3">BX1</strain>
    </source>
</reference>
<feature type="transmembrane region" description="Helical" evidence="1">
    <location>
        <begin position="215"/>
        <end position="235"/>
    </location>
</feature>
<feature type="transmembrane region" description="Helical" evidence="1">
    <location>
        <begin position="184"/>
        <end position="203"/>
    </location>
</feature>
<feature type="transmembrane region" description="Helical" evidence="1">
    <location>
        <begin position="39"/>
        <end position="61"/>
    </location>
</feature>
<keyword evidence="1" id="KW-0472">Membrane</keyword>
<proteinExistence type="predicted"/>
<comment type="caution">
    <text evidence="2">The sequence shown here is derived from an EMBL/GenBank/DDBJ whole genome shotgun (WGS) entry which is preliminary data.</text>
</comment>
<evidence type="ECO:0000313" key="3">
    <source>
        <dbReference type="Proteomes" id="UP000658131"/>
    </source>
</evidence>
<protein>
    <submittedName>
        <fullName evidence="2">Uncharacterized protein</fullName>
    </submittedName>
</protein>
<keyword evidence="1" id="KW-1133">Transmembrane helix</keyword>
<dbReference type="RefSeq" id="WP_262399341.1">
    <property type="nucleotide sequence ID" value="NZ_JACRTB010000006.1"/>
</dbReference>
<accession>A0ABR7NH51</accession>
<dbReference type="EMBL" id="JACRTB010000006">
    <property type="protein sequence ID" value="MBC8575739.1"/>
    <property type="molecule type" value="Genomic_DNA"/>
</dbReference>